<dbReference type="Pfam" id="PF21077">
    <property type="entry name" value="GDH_ACT3"/>
    <property type="match status" value="1"/>
</dbReference>
<dbReference type="PANTHER" id="PTHR43403:SF1">
    <property type="entry name" value="NAD-SPECIFIC GLUTAMATE DEHYDROGENASE"/>
    <property type="match status" value="1"/>
</dbReference>
<gene>
    <name evidence="4" type="ORF">GMA10_10950</name>
</gene>
<dbReference type="Pfam" id="PF21074">
    <property type="entry name" value="GDH_C"/>
    <property type="match status" value="1"/>
</dbReference>
<evidence type="ECO:0008006" key="6">
    <source>
        <dbReference type="Google" id="ProtNLM"/>
    </source>
</evidence>
<dbReference type="InterPro" id="IPR046346">
    <property type="entry name" value="Aminoacid_DH-like_N_sf"/>
</dbReference>
<dbReference type="GO" id="GO:0004069">
    <property type="term" value="F:L-aspartate:2-oxoglutarate aminotransferase activity"/>
    <property type="evidence" value="ECO:0007669"/>
    <property type="project" value="InterPro"/>
</dbReference>
<evidence type="ECO:0000313" key="5">
    <source>
        <dbReference type="Proteomes" id="UP000462152"/>
    </source>
</evidence>
<dbReference type="Gene3D" id="3.40.50.720">
    <property type="entry name" value="NAD(P)-binding Rossmann-like Domain"/>
    <property type="match status" value="1"/>
</dbReference>
<name>A0A7K1LKJ1_9MICC</name>
<proteinExistence type="predicted"/>
<dbReference type="InterPro" id="IPR028971">
    <property type="entry name" value="NAD-GDH_cat"/>
</dbReference>
<feature type="domain" description="NAD-glutamate dehydrogenase catalytic" evidence="1">
    <location>
        <begin position="223"/>
        <end position="719"/>
    </location>
</feature>
<dbReference type="EMBL" id="WOGT01000008">
    <property type="protein sequence ID" value="MUN55721.1"/>
    <property type="molecule type" value="Genomic_DNA"/>
</dbReference>
<dbReference type="SUPFAM" id="SSF53223">
    <property type="entry name" value="Aminoacid dehydrogenase-like, N-terminal domain"/>
    <property type="match status" value="1"/>
</dbReference>
<dbReference type="Pfam" id="PF21078">
    <property type="entry name" value="GDH_HM3"/>
    <property type="match status" value="1"/>
</dbReference>
<comment type="caution">
    <text evidence="4">The sequence shown here is derived from an EMBL/GenBank/DDBJ whole genome shotgun (WGS) entry which is preliminary data.</text>
</comment>
<dbReference type="GO" id="GO:0004352">
    <property type="term" value="F:glutamate dehydrogenase (NAD+) activity"/>
    <property type="evidence" value="ECO:0007669"/>
    <property type="project" value="InterPro"/>
</dbReference>
<evidence type="ECO:0000259" key="1">
    <source>
        <dbReference type="Pfam" id="PF05088"/>
    </source>
</evidence>
<protein>
    <recommendedName>
        <fullName evidence="6">Glutamate dehydrogenase</fullName>
    </recommendedName>
</protein>
<dbReference type="RefSeq" id="WP_129316363.1">
    <property type="nucleotide sequence ID" value="NZ_NOIQ01000025.1"/>
</dbReference>
<dbReference type="GO" id="GO:0006538">
    <property type="term" value="P:L-glutamate catabolic process"/>
    <property type="evidence" value="ECO:0007669"/>
    <property type="project" value="InterPro"/>
</dbReference>
<dbReference type="Proteomes" id="UP000462152">
    <property type="component" value="Unassembled WGS sequence"/>
</dbReference>
<dbReference type="InterPro" id="IPR049064">
    <property type="entry name" value="NAD_Glu_DH_ACT3"/>
</dbReference>
<dbReference type="SUPFAM" id="SSF51735">
    <property type="entry name" value="NAD(P)-binding Rossmann-fold domains"/>
    <property type="match status" value="1"/>
</dbReference>
<dbReference type="InterPro" id="IPR049056">
    <property type="entry name" value="NAD_Glu_DH_HM3"/>
</dbReference>
<sequence length="1129" mass="125869">MAHHEKAETTVDRVRYELPEEQVDASILKDLAEAGPDRPAATRLFRPSADDDQNRIAEKEVRLRVYLREPRALSDLLPILQNLGLHVVDQIPYDVHTKDGATFALYDFGVVFPDGVDVDEVLPLAEDALCAVLAGRAEPGAANRLVLYESLPWRTVAVLRAYCRYLLQLGTEYSRPFMADTLVQNSLVTKLLVQLFRVGFDPEWEQGASAERRREKQEEVRGEIRAALDDVADLSQDRFLRTMTEVVSATVRTNAYLGKETIALKLLPRKIEEAPLPRPAFEIWVYAPRVEGVHLRFGKVARGGLRWSDRRNDFRTEILGLVKAQMTKNSVIIPTGAKGGFFPKNAPGRDEDPEGYQREGEESYRLFIQSLLDVTDNLVTTDKGEHEVVSPEGVVVLDEPDHYLVVAADKGTATFSDFANSISQENGFWLGDAFASGGSVGFDHKDMGITAKGTWESVKRHFASLGVDCQSEDFTAIGIGGMAGDVFGNGMLLSEHTKLVAAFDSRHIFLDPNPDVATSFAERRRLFGLPRPYWTDYDASLISEGGGIYKRSDKSIVITPQVREALGLKDEVERLSPAELVSEILRAPVDLLYTGGAGTYVKATAETHQDAGDKDNDPLRIDASELRVRVVGEGGNLGLTQRARIEAARNGVLVNTDAVDNSAGVETSDREVNLKILVDRLIEHGHIDREERAGFIEEQVEEVSDLVLRSNRDQNILLHAERLGTRPTNSSASRFIHFLEEHADLNREVEFLPSDKELRKRRENGEKLTSPELSVMTAYSKIELTHALLDAGFGDDPWLEEVLHEYFPRPVTERFADYFGEHPLRREIICTRVANEIVDTAGIVFAYRVMEETGASVLTVARAFLVIRELFDLRGLRKLHRDIPADADPEAWRTVIQDIQRFTDRAVGWAIRHGVVARKDESEGGDVIAGAIEELAPGVALRDDVASLVGQKSEASIRRRLEQAEEWGLPDELARTWAQLWESLTLLDVDVVAEESGLAPRQAALMYFAVVDRYAVHELLAAVTELPRVGRWESIARASLRSDLYKASEEFTKRVLKDLPESERPQDPAEARSALLQWENEHPAYAPSIARLTDEMNLEIQGYSGGSQPVDLATLSVAVRTLLHPTGEF</sequence>
<feature type="domain" description="NAD-specific glutamate dehydrogenase C-terminal" evidence="2">
    <location>
        <begin position="765"/>
        <end position="1123"/>
    </location>
</feature>
<dbReference type="OrthoDB" id="9758052at2"/>
<evidence type="ECO:0000259" key="3">
    <source>
        <dbReference type="Pfam" id="PF21077"/>
    </source>
</evidence>
<dbReference type="Pfam" id="PF05088">
    <property type="entry name" value="Bac_GDH_CD"/>
    <property type="match status" value="1"/>
</dbReference>
<keyword evidence="5" id="KW-1185">Reference proteome</keyword>
<feature type="domain" description="NAD-glutamate dehydrogenase ACT3" evidence="3">
    <location>
        <begin position="43"/>
        <end position="119"/>
    </location>
</feature>
<organism evidence="4 5">
    <name type="scientific">Rothia koreensis</name>
    <dbReference type="NCBI Taxonomy" id="592378"/>
    <lineage>
        <taxon>Bacteria</taxon>
        <taxon>Bacillati</taxon>
        <taxon>Actinomycetota</taxon>
        <taxon>Actinomycetes</taxon>
        <taxon>Micrococcales</taxon>
        <taxon>Micrococcaceae</taxon>
        <taxon>Rothia</taxon>
    </lineage>
</organism>
<accession>A0A7K1LKJ1</accession>
<dbReference type="InterPro" id="IPR048381">
    <property type="entry name" value="GDH_C"/>
</dbReference>
<dbReference type="InterPro" id="IPR007780">
    <property type="entry name" value="NAD_Glu_DH_bac"/>
</dbReference>
<evidence type="ECO:0000259" key="2">
    <source>
        <dbReference type="Pfam" id="PF21074"/>
    </source>
</evidence>
<dbReference type="InterPro" id="IPR036291">
    <property type="entry name" value="NAD(P)-bd_dom_sf"/>
</dbReference>
<dbReference type="PANTHER" id="PTHR43403">
    <property type="entry name" value="NAD-SPECIFIC GLUTAMATE DEHYDROGENASE"/>
    <property type="match status" value="1"/>
</dbReference>
<dbReference type="AlphaFoldDB" id="A0A7K1LKJ1"/>
<evidence type="ECO:0000313" key="4">
    <source>
        <dbReference type="EMBL" id="MUN55721.1"/>
    </source>
</evidence>
<reference evidence="4 5" key="1">
    <citation type="submission" date="2019-12" db="EMBL/GenBank/DDBJ databases">
        <authorList>
            <person name="Li J."/>
            <person name="Shi Y."/>
            <person name="Xu G."/>
            <person name="Xiao D."/>
            <person name="Ran X."/>
        </authorList>
    </citation>
    <scope>NUCLEOTIDE SEQUENCE [LARGE SCALE GENOMIC DNA]</scope>
    <source>
        <strain evidence="4 5">JCM 15915</strain>
    </source>
</reference>